<reference evidence="1" key="2">
    <citation type="journal article" date="2021" name="PeerJ">
        <title>Extensive microbial diversity within the chicken gut microbiome revealed by metagenomics and culture.</title>
        <authorList>
            <person name="Gilroy R."/>
            <person name="Ravi A."/>
            <person name="Getino M."/>
            <person name="Pursley I."/>
            <person name="Horton D.L."/>
            <person name="Alikhan N.F."/>
            <person name="Baker D."/>
            <person name="Gharbi K."/>
            <person name="Hall N."/>
            <person name="Watson M."/>
            <person name="Adriaenssens E.M."/>
            <person name="Foster-Nyarko E."/>
            <person name="Jarju S."/>
            <person name="Secka A."/>
            <person name="Antonio M."/>
            <person name="Oren A."/>
            <person name="Chaudhuri R.R."/>
            <person name="La Ragione R."/>
            <person name="Hildebrand F."/>
            <person name="Pallen M.J."/>
        </authorList>
    </citation>
    <scope>NUCLEOTIDE SEQUENCE</scope>
    <source>
        <strain evidence="1">ChiHjej12B11-29160</strain>
    </source>
</reference>
<protein>
    <submittedName>
        <fullName evidence="1">HAD family hydrolase</fullName>
    </submittedName>
</protein>
<dbReference type="SFLD" id="SFLDS00003">
    <property type="entry name" value="Haloacid_Dehalogenase"/>
    <property type="match status" value="1"/>
</dbReference>
<dbReference type="Gene3D" id="3.40.50.1000">
    <property type="entry name" value="HAD superfamily/HAD-like"/>
    <property type="match status" value="1"/>
</dbReference>
<evidence type="ECO:0000313" key="1">
    <source>
        <dbReference type="EMBL" id="HIU23437.1"/>
    </source>
</evidence>
<accession>A0A9D1L4U6</accession>
<dbReference type="EMBL" id="DVMQ01000003">
    <property type="protein sequence ID" value="HIU23437.1"/>
    <property type="molecule type" value="Genomic_DNA"/>
</dbReference>
<dbReference type="AlphaFoldDB" id="A0A9D1L4U6"/>
<dbReference type="InterPro" id="IPR023214">
    <property type="entry name" value="HAD_sf"/>
</dbReference>
<dbReference type="PANTHER" id="PTHR43434">
    <property type="entry name" value="PHOSPHOGLYCOLATE PHOSPHATASE"/>
    <property type="match status" value="1"/>
</dbReference>
<dbReference type="NCBIfam" id="TIGR01509">
    <property type="entry name" value="HAD-SF-IA-v3"/>
    <property type="match status" value="1"/>
</dbReference>
<dbReference type="InterPro" id="IPR036412">
    <property type="entry name" value="HAD-like_sf"/>
</dbReference>
<dbReference type="Proteomes" id="UP000824078">
    <property type="component" value="Unassembled WGS sequence"/>
</dbReference>
<evidence type="ECO:0000313" key="2">
    <source>
        <dbReference type="Proteomes" id="UP000824078"/>
    </source>
</evidence>
<dbReference type="InterPro" id="IPR006439">
    <property type="entry name" value="HAD-SF_hydro_IA"/>
</dbReference>
<dbReference type="Pfam" id="PF13419">
    <property type="entry name" value="HAD_2"/>
    <property type="match status" value="1"/>
</dbReference>
<dbReference type="InterPro" id="IPR050155">
    <property type="entry name" value="HAD-like_hydrolase_sf"/>
</dbReference>
<dbReference type="CDD" id="cd07505">
    <property type="entry name" value="HAD_BPGM-like"/>
    <property type="match status" value="1"/>
</dbReference>
<dbReference type="GO" id="GO:0008967">
    <property type="term" value="F:phosphoglycolate phosphatase activity"/>
    <property type="evidence" value="ECO:0007669"/>
    <property type="project" value="TreeGrafter"/>
</dbReference>
<dbReference type="InterPro" id="IPR041492">
    <property type="entry name" value="HAD_2"/>
</dbReference>
<reference evidence="1" key="1">
    <citation type="submission" date="2020-10" db="EMBL/GenBank/DDBJ databases">
        <authorList>
            <person name="Gilroy R."/>
        </authorList>
    </citation>
    <scope>NUCLEOTIDE SEQUENCE</scope>
    <source>
        <strain evidence="1">ChiHjej12B11-29160</strain>
    </source>
</reference>
<dbReference type="Gene3D" id="1.10.150.240">
    <property type="entry name" value="Putative phosphatase, domain 2"/>
    <property type="match status" value="1"/>
</dbReference>
<gene>
    <name evidence="1" type="ORF">IAD17_00715</name>
</gene>
<dbReference type="GO" id="GO:0005829">
    <property type="term" value="C:cytosol"/>
    <property type="evidence" value="ECO:0007669"/>
    <property type="project" value="TreeGrafter"/>
</dbReference>
<name>A0A9D1L4U6_9ACTN</name>
<sequence>MAIEGAIFDCDGTLVDSMPMWHEVVLRLLEKHNLELNAHTRELLNKIEPLSVPDKCDIFAEEIHDGSTGESLFEELCALVRYEYEHSIQPYPGARELLDAFEQAGIPMVIATSTGEAEVRALLETHGMSKYFSGIVSAEDLKLTKTEPTIYYRAQEIIGTPTKTTWVFEDAPFGLATAQKAGFPTVCIYNGHDGRDEAFLHDHATVFSFEYQNVSLKQLQQMPLEVD</sequence>
<organism evidence="1 2">
    <name type="scientific">Candidatus Coprovicinus avistercoris</name>
    <dbReference type="NCBI Taxonomy" id="2840754"/>
    <lineage>
        <taxon>Bacteria</taxon>
        <taxon>Bacillati</taxon>
        <taxon>Actinomycetota</taxon>
        <taxon>Coriobacteriia</taxon>
        <taxon>Coriobacteriales</taxon>
        <taxon>Coriobacteriaceae</taxon>
        <taxon>Coriobacteriaceae incertae sedis</taxon>
        <taxon>Candidatus Coprovicinus</taxon>
    </lineage>
</organism>
<dbReference type="PANTHER" id="PTHR43434:SF1">
    <property type="entry name" value="PHOSPHOGLYCOLATE PHOSPHATASE"/>
    <property type="match status" value="1"/>
</dbReference>
<dbReference type="SUPFAM" id="SSF56784">
    <property type="entry name" value="HAD-like"/>
    <property type="match status" value="1"/>
</dbReference>
<dbReference type="SFLD" id="SFLDG01129">
    <property type="entry name" value="C1.5:_HAD__Beta-PGM__Phosphata"/>
    <property type="match status" value="1"/>
</dbReference>
<comment type="caution">
    <text evidence="1">The sequence shown here is derived from an EMBL/GenBank/DDBJ whole genome shotgun (WGS) entry which is preliminary data.</text>
</comment>
<proteinExistence type="predicted"/>
<dbReference type="InterPro" id="IPR023198">
    <property type="entry name" value="PGP-like_dom2"/>
</dbReference>
<dbReference type="GO" id="GO:0006281">
    <property type="term" value="P:DNA repair"/>
    <property type="evidence" value="ECO:0007669"/>
    <property type="project" value="TreeGrafter"/>
</dbReference>
<keyword evidence="1" id="KW-0378">Hydrolase</keyword>